<dbReference type="Proteomes" id="UP000510886">
    <property type="component" value="Chromosome"/>
</dbReference>
<dbReference type="InterPro" id="IPR008489">
    <property type="entry name" value="DUF771"/>
</dbReference>
<sequence length="110" mass="12935">MNKGVINIQIDQGYIKQVVKDTINTALERDLSGVTWSMEEFRNECCGGKASRWVTYYIFTDFKDEIDYRNGGWLIPAKGRGQKHIIFAKQAKEWIERNKYRIDWTAKLPE</sequence>
<proteinExistence type="predicted"/>
<organism evidence="1 2">
    <name type="scientific">Ligilactobacillus saerimneri</name>
    <dbReference type="NCBI Taxonomy" id="228229"/>
    <lineage>
        <taxon>Bacteria</taxon>
        <taxon>Bacillati</taxon>
        <taxon>Bacillota</taxon>
        <taxon>Bacilli</taxon>
        <taxon>Lactobacillales</taxon>
        <taxon>Lactobacillaceae</taxon>
        <taxon>Ligilactobacillus</taxon>
    </lineage>
</organism>
<protein>
    <submittedName>
        <fullName evidence="1">DUF771 domain-containing protein</fullName>
    </submittedName>
</protein>
<name>A0A7H9EM22_9LACO</name>
<evidence type="ECO:0000313" key="1">
    <source>
        <dbReference type="EMBL" id="QLL78783.1"/>
    </source>
</evidence>
<evidence type="ECO:0000313" key="2">
    <source>
        <dbReference type="Proteomes" id="UP000510886"/>
    </source>
</evidence>
<dbReference type="EMBL" id="CP047418">
    <property type="protein sequence ID" value="QLL78783.1"/>
    <property type="molecule type" value="Genomic_DNA"/>
</dbReference>
<gene>
    <name evidence="1" type="ORF">GTO87_02770</name>
</gene>
<dbReference type="KEGG" id="lsw:GTO87_02770"/>
<accession>A0A7H9EM22</accession>
<dbReference type="AlphaFoldDB" id="A0A7H9EM22"/>
<reference evidence="1 2" key="1">
    <citation type="submission" date="2020-01" db="EMBL/GenBank/DDBJ databases">
        <title>Complete and circular genome sequences of six lactobacillus isolates from horses.</title>
        <authorList>
            <person name="Hassan H.M."/>
        </authorList>
    </citation>
    <scope>NUCLEOTIDE SEQUENCE [LARGE SCALE GENOMIC DNA]</scope>
    <source>
        <strain evidence="1 2">1A</strain>
    </source>
</reference>
<dbReference type="Pfam" id="PF05595">
    <property type="entry name" value="DUF771"/>
    <property type="match status" value="1"/>
</dbReference>